<dbReference type="EMBL" id="BAABGY010000016">
    <property type="protein sequence ID" value="GAA4342765.1"/>
    <property type="molecule type" value="Genomic_DNA"/>
</dbReference>
<evidence type="ECO:0008006" key="3">
    <source>
        <dbReference type="Google" id="ProtNLM"/>
    </source>
</evidence>
<evidence type="ECO:0000313" key="1">
    <source>
        <dbReference type="EMBL" id="GAA4342765.1"/>
    </source>
</evidence>
<proteinExistence type="predicted"/>
<protein>
    <recommendedName>
        <fullName evidence="3">Flagellar protein FliT</fullName>
    </recommendedName>
</protein>
<accession>A0ABP8HQI0</accession>
<reference evidence="2" key="1">
    <citation type="journal article" date="2019" name="Int. J. Syst. Evol. Microbiol.">
        <title>The Global Catalogue of Microorganisms (GCM) 10K type strain sequencing project: providing services to taxonomists for standard genome sequencing and annotation.</title>
        <authorList>
            <consortium name="The Broad Institute Genomics Platform"/>
            <consortium name="The Broad Institute Genome Sequencing Center for Infectious Disease"/>
            <person name="Wu L."/>
            <person name="Ma J."/>
        </authorList>
    </citation>
    <scope>NUCLEOTIDE SEQUENCE [LARGE SCALE GENOMIC DNA]</scope>
    <source>
        <strain evidence="2">JCM 17919</strain>
    </source>
</reference>
<dbReference type="Proteomes" id="UP001501725">
    <property type="component" value="Unassembled WGS sequence"/>
</dbReference>
<name>A0ABP8HQI0_9BACT</name>
<keyword evidence="2" id="KW-1185">Reference proteome</keyword>
<organism evidence="1 2">
    <name type="scientific">Flaviaesturariibacter amylovorans</name>
    <dbReference type="NCBI Taxonomy" id="1084520"/>
    <lineage>
        <taxon>Bacteria</taxon>
        <taxon>Pseudomonadati</taxon>
        <taxon>Bacteroidota</taxon>
        <taxon>Chitinophagia</taxon>
        <taxon>Chitinophagales</taxon>
        <taxon>Chitinophagaceae</taxon>
        <taxon>Flaviaestuariibacter</taxon>
    </lineage>
</organism>
<dbReference type="RefSeq" id="WP_345257964.1">
    <property type="nucleotide sequence ID" value="NZ_BAABGY010000016.1"/>
</dbReference>
<gene>
    <name evidence="1" type="ORF">GCM10023184_42480</name>
</gene>
<comment type="caution">
    <text evidence="1">The sequence shown here is derived from an EMBL/GenBank/DDBJ whole genome shotgun (WGS) entry which is preliminary data.</text>
</comment>
<sequence length="72" mass="8275">MDEFYSVELDTLKHLYQTELHQLSNALLQGAAWEEVSVLRSMVTRLERAIADRTEPPRVLHSAPLFSSLARH</sequence>
<evidence type="ECO:0000313" key="2">
    <source>
        <dbReference type="Proteomes" id="UP001501725"/>
    </source>
</evidence>